<dbReference type="Proteomes" id="UP000236488">
    <property type="component" value="Unassembled WGS sequence"/>
</dbReference>
<dbReference type="EMBL" id="PPEL01000094">
    <property type="protein sequence ID" value="PNV64481.1"/>
    <property type="molecule type" value="Genomic_DNA"/>
</dbReference>
<dbReference type="Gene3D" id="3.40.50.360">
    <property type="match status" value="1"/>
</dbReference>
<accession>A0A2K2U2F8</accession>
<proteinExistence type="predicted"/>
<evidence type="ECO:0008006" key="4">
    <source>
        <dbReference type="Google" id="ProtNLM"/>
    </source>
</evidence>
<comment type="caution">
    <text evidence="2">The sequence shown here is derived from an EMBL/GenBank/DDBJ whole genome shotgun (WGS) entry which is preliminary data.</text>
</comment>
<evidence type="ECO:0000256" key="1">
    <source>
        <dbReference type="SAM" id="MobiDB-lite"/>
    </source>
</evidence>
<protein>
    <recommendedName>
        <fullName evidence="4">NADPH-dependent FMN reductase-like domain-containing protein</fullName>
    </recommendedName>
</protein>
<gene>
    <name evidence="2" type="ORF">C2L80_11695</name>
</gene>
<reference evidence="2 3" key="1">
    <citation type="journal article" date="2018" name="Int. J. Syst. Evol. Microbiol.">
        <title>Rubneribacter badeniensis gen. nov., sp. nov. and Enteroscipio rubneri gen. nov., sp. nov., new members of the Eggerthellaceae isolated from human faeces.</title>
        <authorList>
            <person name="Danylec N."/>
            <person name="Gobl A."/>
            <person name="Stoll D.A."/>
            <person name="Hetzer B."/>
            <person name="Kulling S.E."/>
            <person name="Huch M."/>
        </authorList>
    </citation>
    <scope>NUCLEOTIDE SEQUENCE [LARGE SCALE GENOMIC DNA]</scope>
    <source>
        <strain evidence="2 3">ResAG-85</strain>
    </source>
</reference>
<evidence type="ECO:0000313" key="2">
    <source>
        <dbReference type="EMBL" id="PNV64481.1"/>
    </source>
</evidence>
<dbReference type="InterPro" id="IPR029039">
    <property type="entry name" value="Flavoprotein-like_sf"/>
</dbReference>
<name>A0A2K2U2F8_9ACTN</name>
<sequence length="279" mass="30168">MFHVKHSEGHAQSRDCAGRTRSSGCERHPRSSDHEGRMRSHGRSGRLIIFDAGGASCGLCADDEGRRAGLDGRSRAANFRRVVADGEVGGGADGGNGADSGEEGMFKKAAGKHAWGAGDAGGDEGEGAFAEGFGAEDVLFSATPLVKPCTGCFGCWTRTPGVCVLRDRCTEMPRLMARCDTLVLVSPFVYGGFSRAVKAVLDRAIGYVQPFFRTVEGEMHHVPRYEDGFRLEAHFYGPSSEPEREVARRLVRANAVNYYATSFDVRFHENLGEAKEALR</sequence>
<dbReference type="AlphaFoldDB" id="A0A2K2U2F8"/>
<evidence type="ECO:0000313" key="3">
    <source>
        <dbReference type="Proteomes" id="UP000236488"/>
    </source>
</evidence>
<feature type="compositionally biased region" description="Basic and acidic residues" evidence="1">
    <location>
        <begin position="1"/>
        <end position="38"/>
    </location>
</feature>
<organism evidence="2 3">
    <name type="scientific">Rubneribacter badeniensis</name>
    <dbReference type="NCBI Taxonomy" id="2070688"/>
    <lineage>
        <taxon>Bacteria</taxon>
        <taxon>Bacillati</taxon>
        <taxon>Actinomycetota</taxon>
        <taxon>Coriobacteriia</taxon>
        <taxon>Eggerthellales</taxon>
        <taxon>Eggerthellaceae</taxon>
        <taxon>Rubneribacter</taxon>
    </lineage>
</organism>
<dbReference type="SUPFAM" id="SSF52218">
    <property type="entry name" value="Flavoproteins"/>
    <property type="match status" value="1"/>
</dbReference>
<keyword evidence="3" id="KW-1185">Reference proteome</keyword>
<feature type="region of interest" description="Disordered" evidence="1">
    <location>
        <begin position="1"/>
        <end position="42"/>
    </location>
</feature>